<dbReference type="EMBL" id="CAJFCW020000004">
    <property type="protein sequence ID" value="CAG9111565.1"/>
    <property type="molecule type" value="Genomic_DNA"/>
</dbReference>
<feature type="transmembrane region" description="Helical" evidence="5">
    <location>
        <begin position="414"/>
        <end position="439"/>
    </location>
</feature>
<dbReference type="PROSITE" id="PS00216">
    <property type="entry name" value="SUGAR_TRANSPORT_1"/>
    <property type="match status" value="1"/>
</dbReference>
<dbReference type="Proteomes" id="UP000783686">
    <property type="component" value="Unassembled WGS sequence"/>
</dbReference>
<dbReference type="InterPro" id="IPR005829">
    <property type="entry name" value="Sugar_transporter_CS"/>
</dbReference>
<dbReference type="GO" id="GO:0016020">
    <property type="term" value="C:membrane"/>
    <property type="evidence" value="ECO:0007669"/>
    <property type="project" value="UniProtKB-SubCell"/>
</dbReference>
<proteinExistence type="predicted"/>
<dbReference type="EMBL" id="CAJFDH010000004">
    <property type="protein sequence ID" value="CAD5218745.1"/>
    <property type="molecule type" value="Genomic_DNA"/>
</dbReference>
<dbReference type="Proteomes" id="UP000614601">
    <property type="component" value="Unassembled WGS sequence"/>
</dbReference>
<evidence type="ECO:0000313" key="8">
    <source>
        <dbReference type="Proteomes" id="UP000614601"/>
    </source>
</evidence>
<comment type="caution">
    <text evidence="7">The sequence shown here is derived from an EMBL/GenBank/DDBJ whole genome shotgun (WGS) entry which is preliminary data.</text>
</comment>
<feature type="transmembrane region" description="Helical" evidence="5">
    <location>
        <begin position="244"/>
        <end position="262"/>
    </location>
</feature>
<gene>
    <name evidence="7" type="ORF">BOKJ2_LOCUS7955</name>
</gene>
<evidence type="ECO:0000256" key="3">
    <source>
        <dbReference type="ARBA" id="ARBA00022989"/>
    </source>
</evidence>
<feature type="transmembrane region" description="Helical" evidence="5">
    <location>
        <begin position="451"/>
        <end position="474"/>
    </location>
</feature>
<feature type="transmembrane region" description="Helical" evidence="5">
    <location>
        <begin position="331"/>
        <end position="349"/>
    </location>
</feature>
<keyword evidence="4 5" id="KW-0472">Membrane</keyword>
<name>A0A811KTU8_9BILA</name>
<dbReference type="SUPFAM" id="SSF103473">
    <property type="entry name" value="MFS general substrate transporter"/>
    <property type="match status" value="1"/>
</dbReference>
<feature type="transmembrane region" description="Helical" evidence="5">
    <location>
        <begin position="20"/>
        <end position="39"/>
    </location>
</feature>
<reference evidence="7" key="1">
    <citation type="submission" date="2020-09" db="EMBL/GenBank/DDBJ databases">
        <authorList>
            <person name="Kikuchi T."/>
        </authorList>
    </citation>
    <scope>NUCLEOTIDE SEQUENCE</scope>
    <source>
        <strain evidence="7">SH1</strain>
    </source>
</reference>
<feature type="transmembrane region" description="Helical" evidence="5">
    <location>
        <begin position="215"/>
        <end position="238"/>
    </location>
</feature>
<protein>
    <recommendedName>
        <fullName evidence="6">Major facilitator superfamily (MFS) profile domain-containing protein</fullName>
    </recommendedName>
</protein>
<keyword evidence="3 5" id="KW-1133">Transmembrane helix</keyword>
<dbReference type="GO" id="GO:0022857">
    <property type="term" value="F:transmembrane transporter activity"/>
    <property type="evidence" value="ECO:0007669"/>
    <property type="project" value="InterPro"/>
</dbReference>
<evidence type="ECO:0000256" key="2">
    <source>
        <dbReference type="ARBA" id="ARBA00022692"/>
    </source>
</evidence>
<dbReference type="InterPro" id="IPR036259">
    <property type="entry name" value="MFS_trans_sf"/>
</dbReference>
<dbReference type="PROSITE" id="PS50850">
    <property type="entry name" value="MFS"/>
    <property type="match status" value="1"/>
</dbReference>
<feature type="transmembrane region" description="Helical" evidence="5">
    <location>
        <begin position="158"/>
        <end position="181"/>
    </location>
</feature>
<dbReference type="AlphaFoldDB" id="A0A811KTU8"/>
<feature type="domain" description="Major facilitator superfamily (MFS) profile" evidence="6">
    <location>
        <begin position="21"/>
        <end position="505"/>
    </location>
</feature>
<feature type="transmembrane region" description="Helical" evidence="5">
    <location>
        <begin position="480"/>
        <end position="500"/>
    </location>
</feature>
<dbReference type="Gene3D" id="1.20.1250.20">
    <property type="entry name" value="MFS general substrate transporter like domains"/>
    <property type="match status" value="1"/>
</dbReference>
<feature type="transmembrane region" description="Helical" evidence="5">
    <location>
        <begin position="187"/>
        <end position="208"/>
    </location>
</feature>
<dbReference type="InterPro" id="IPR005828">
    <property type="entry name" value="MFS_sugar_transport-like"/>
</dbReference>
<dbReference type="CDD" id="cd17317">
    <property type="entry name" value="MFS_SLC22"/>
    <property type="match status" value="1"/>
</dbReference>
<evidence type="ECO:0000256" key="4">
    <source>
        <dbReference type="ARBA" id="ARBA00023136"/>
    </source>
</evidence>
<comment type="subcellular location">
    <subcellularLocation>
        <location evidence="1">Membrane</location>
        <topology evidence="1">Multi-pass membrane protein</topology>
    </subcellularLocation>
</comment>
<dbReference type="InterPro" id="IPR020846">
    <property type="entry name" value="MFS_dom"/>
</dbReference>
<evidence type="ECO:0000313" key="7">
    <source>
        <dbReference type="EMBL" id="CAD5218745.1"/>
    </source>
</evidence>
<evidence type="ECO:0000259" key="6">
    <source>
        <dbReference type="PROSITE" id="PS50850"/>
    </source>
</evidence>
<keyword evidence="2 5" id="KW-0812">Transmembrane</keyword>
<feature type="transmembrane region" description="Helical" evidence="5">
    <location>
        <begin position="361"/>
        <end position="382"/>
    </location>
</feature>
<dbReference type="Pfam" id="PF00083">
    <property type="entry name" value="Sugar_tr"/>
    <property type="match status" value="1"/>
</dbReference>
<accession>A0A811KTU8</accession>
<dbReference type="OrthoDB" id="3936150at2759"/>
<keyword evidence="8" id="KW-1185">Reference proteome</keyword>
<organism evidence="7 8">
    <name type="scientific">Bursaphelenchus okinawaensis</name>
    <dbReference type="NCBI Taxonomy" id="465554"/>
    <lineage>
        <taxon>Eukaryota</taxon>
        <taxon>Metazoa</taxon>
        <taxon>Ecdysozoa</taxon>
        <taxon>Nematoda</taxon>
        <taxon>Chromadorea</taxon>
        <taxon>Rhabditida</taxon>
        <taxon>Tylenchina</taxon>
        <taxon>Tylenchomorpha</taxon>
        <taxon>Aphelenchoidea</taxon>
        <taxon>Aphelenchoididae</taxon>
        <taxon>Bursaphelenchus</taxon>
    </lineage>
</organism>
<feature type="transmembrane region" description="Helical" evidence="5">
    <location>
        <begin position="389"/>
        <end position="408"/>
    </location>
</feature>
<sequence>MKFDDLIVNYLGEFGRYQKVQFLLVCLPTLFTAFHALSWTFSGANIPHRCAFTGETKTSQFWLPTTDSRINIQKCDLTEHPEWTRCPYEACTYNNDTKCANGFVYDNSEIKFGAMQRWDIVCDRSVLKAVIQSMYYVGQMAGSLVFGFLGDRIGRKKVFFIAINVLIISGIGMVLAPHWIMFSFFRIAVGFAHPGIFVIAVVIGMELVGPSKRKIASIFTGIFFALGQMFLGIMAYYLRDYQHLQLAISAPAIVFISYWWLIPESARWLVSQKRFEDADKVIRKAARWNKTTVPEKWWEELETEGTTSTKEGPQKKHNFVDLVRTPKLRRISISIMLCWPIVSMVYYGVSMNTNFLGGNLYTTFIFGALIEIPSVLAVFVLIDKIGRRPLLSGGFTIASLCMISNLLAGSNAHWFVSMAQFLIAKGAITATYASIYTFTPELFPTVIRNTAMGMCSMMARVGAILASYISMWLVDQFGKVAMIVPFASLGLVAAAIVLTLPETAGKELPETIEQLEGHIKAHELQPLNANKTE</sequence>
<evidence type="ECO:0000256" key="5">
    <source>
        <dbReference type="SAM" id="Phobius"/>
    </source>
</evidence>
<evidence type="ECO:0000256" key="1">
    <source>
        <dbReference type="ARBA" id="ARBA00004141"/>
    </source>
</evidence>
<dbReference type="PANTHER" id="PTHR24064">
    <property type="entry name" value="SOLUTE CARRIER FAMILY 22 MEMBER"/>
    <property type="match status" value="1"/>
</dbReference>